<dbReference type="EMBL" id="VUJU01006864">
    <property type="protein sequence ID" value="KAF0747392.1"/>
    <property type="molecule type" value="Genomic_DNA"/>
</dbReference>
<comment type="caution">
    <text evidence="4">The sequence shown here is derived from an EMBL/GenBank/DDBJ whole genome shotgun (WGS) entry which is preliminary data.</text>
</comment>
<accession>A0A6G0Y1W3</accession>
<dbReference type="GO" id="GO:0005634">
    <property type="term" value="C:nucleus"/>
    <property type="evidence" value="ECO:0007669"/>
    <property type="project" value="TreeGrafter"/>
</dbReference>
<dbReference type="PANTHER" id="PTHR46403">
    <property type="entry name" value="TP53-REGULATED INHIBITOR OF APOPTOSIS 1"/>
    <property type="match status" value="1"/>
</dbReference>
<evidence type="ECO:0000256" key="3">
    <source>
        <dbReference type="ARBA" id="ARBA00023706"/>
    </source>
</evidence>
<sequence length="142" mass="16645">MGDNNSSPAPTKVDRLNSFHPDCDELKQQYDECFNVWFTEHYMNGHYNNEACNKVFELYTDCVKIAMNNLTEKKDLHELEKSLDIELEKLKMKKKEKDDIMKALHQYNDIKDATQEVLGRLAILEGVTVAEMHRKYNLLESD</sequence>
<dbReference type="GO" id="GO:0005829">
    <property type="term" value="C:cytosol"/>
    <property type="evidence" value="ECO:0007669"/>
    <property type="project" value="TreeGrafter"/>
</dbReference>
<keyword evidence="5" id="KW-1185">Reference proteome</keyword>
<dbReference type="GO" id="GO:1990050">
    <property type="term" value="F:phosphatidic acid transfer activity"/>
    <property type="evidence" value="ECO:0007669"/>
    <property type="project" value="TreeGrafter"/>
</dbReference>
<dbReference type="OrthoDB" id="19091at2759"/>
<name>A0A6G0Y1W3_APHCR</name>
<dbReference type="GO" id="GO:0005758">
    <property type="term" value="C:mitochondrial intermembrane space"/>
    <property type="evidence" value="ECO:0007669"/>
    <property type="project" value="TreeGrafter"/>
</dbReference>
<keyword evidence="2" id="KW-1015">Disulfide bond</keyword>
<dbReference type="Gene3D" id="1.20.5.170">
    <property type="match status" value="1"/>
</dbReference>
<evidence type="ECO:0000256" key="1">
    <source>
        <dbReference type="ARBA" id="ARBA00006196"/>
    </source>
</evidence>
<reference evidence="4 5" key="1">
    <citation type="submission" date="2019-08" db="EMBL/GenBank/DDBJ databases">
        <title>Whole genome of Aphis craccivora.</title>
        <authorList>
            <person name="Voronova N.V."/>
            <person name="Shulinski R.S."/>
            <person name="Bandarenka Y.V."/>
            <person name="Zhorov D.G."/>
            <person name="Warner D."/>
        </authorList>
    </citation>
    <scope>NUCLEOTIDE SEQUENCE [LARGE SCALE GENOMIC DNA]</scope>
    <source>
        <strain evidence="4">180601</strain>
        <tissue evidence="4">Whole Body</tissue>
    </source>
</reference>
<comment type="similarity">
    <text evidence="1">Belongs to the TRIAP1/MDM35 family.</text>
</comment>
<protein>
    <submittedName>
        <fullName evidence="4">TP53-regulated inhibitor of apoptosis 1-like isoform X1</fullName>
    </submittedName>
</protein>
<organism evidence="4 5">
    <name type="scientific">Aphis craccivora</name>
    <name type="common">Cowpea aphid</name>
    <dbReference type="NCBI Taxonomy" id="307492"/>
    <lineage>
        <taxon>Eukaryota</taxon>
        <taxon>Metazoa</taxon>
        <taxon>Ecdysozoa</taxon>
        <taxon>Arthropoda</taxon>
        <taxon>Hexapoda</taxon>
        <taxon>Insecta</taxon>
        <taxon>Pterygota</taxon>
        <taxon>Neoptera</taxon>
        <taxon>Paraneoptera</taxon>
        <taxon>Hemiptera</taxon>
        <taxon>Sternorrhyncha</taxon>
        <taxon>Aphidomorpha</taxon>
        <taxon>Aphidoidea</taxon>
        <taxon>Aphididae</taxon>
        <taxon>Aphidini</taxon>
        <taxon>Aphis</taxon>
        <taxon>Aphis</taxon>
    </lineage>
</organism>
<evidence type="ECO:0000313" key="5">
    <source>
        <dbReference type="Proteomes" id="UP000478052"/>
    </source>
</evidence>
<dbReference type="Pfam" id="PF05254">
    <property type="entry name" value="UPF0203"/>
    <property type="match status" value="1"/>
</dbReference>
<gene>
    <name evidence="4" type="ORF">FWK35_00021888</name>
</gene>
<evidence type="ECO:0000313" key="4">
    <source>
        <dbReference type="EMBL" id="KAF0747392.1"/>
    </source>
</evidence>
<dbReference type="AlphaFoldDB" id="A0A6G0Y1W3"/>
<dbReference type="PANTHER" id="PTHR46403:SF1">
    <property type="entry name" value="TP53-REGULATED INHIBITOR OF APOPTOSIS 1"/>
    <property type="match status" value="1"/>
</dbReference>
<dbReference type="GO" id="GO:0006281">
    <property type="term" value="P:DNA repair"/>
    <property type="evidence" value="ECO:0007669"/>
    <property type="project" value="UniProtKB-KW"/>
</dbReference>
<dbReference type="InterPro" id="IPR007918">
    <property type="entry name" value="MDM35_apoptosis"/>
</dbReference>
<proteinExistence type="inferred from homology"/>
<evidence type="ECO:0000256" key="2">
    <source>
        <dbReference type="ARBA" id="ARBA00023157"/>
    </source>
</evidence>
<dbReference type="Proteomes" id="UP000478052">
    <property type="component" value="Unassembled WGS sequence"/>
</dbReference>
<dbReference type="GO" id="GO:0045332">
    <property type="term" value="P:phospholipid translocation"/>
    <property type="evidence" value="ECO:0007669"/>
    <property type="project" value="TreeGrafter"/>
</dbReference>
<comment type="catalytic activity">
    <reaction evidence="3">
        <text>a 1,2-diacyl-sn-glycero-3-phosphate(in) = a 1,2-diacyl-sn-glycero-3-phosphate(out)</text>
        <dbReference type="Rhea" id="RHEA:36435"/>
        <dbReference type="ChEBI" id="CHEBI:58608"/>
    </reaction>
</comment>